<evidence type="ECO:0000313" key="5">
    <source>
        <dbReference type="EMBL" id="CAD5316160.1"/>
    </source>
</evidence>
<dbReference type="SUPFAM" id="SSF56574">
    <property type="entry name" value="Serpins"/>
    <property type="match status" value="1"/>
</dbReference>
<dbReference type="OrthoDB" id="1022826at2759"/>
<dbReference type="ExpressionAtlas" id="A0A654EQQ1">
    <property type="expression patterns" value="baseline and differential"/>
</dbReference>
<dbReference type="Araport" id="AT1G63280"/>
<dbReference type="InterPro" id="IPR000215">
    <property type="entry name" value="Serpin_fam"/>
</dbReference>
<evidence type="ECO:0000313" key="9">
    <source>
        <dbReference type="Proteomes" id="UP000516314"/>
    </source>
</evidence>
<reference evidence="6 7" key="1">
    <citation type="submission" date="2019-11" db="EMBL/GenBank/DDBJ databases">
        <authorList>
            <person name="Jiao W.-B."/>
            <person name="Schneeberger K."/>
        </authorList>
    </citation>
    <scope>NUCLEOTIDE SEQUENCE [LARGE SCALE GENOMIC DNA]</scope>
    <source>
        <strain evidence="7">cv. An-1</strain>
        <strain evidence="8">cv. C24</strain>
    </source>
</reference>
<dbReference type="Gene3D" id="2.30.39.10">
    <property type="entry name" value="Alpha-1-antitrypsin, domain 1"/>
    <property type="match status" value="1"/>
</dbReference>
<dbReference type="GeneID" id="842634"/>
<dbReference type="Proteomes" id="UP000434276">
    <property type="component" value="Unassembled WGS sequence"/>
</dbReference>
<evidence type="ECO:0000313" key="8">
    <source>
        <dbReference type="Proteomes" id="UP000434276"/>
    </source>
</evidence>
<dbReference type="GO" id="GO:0004867">
    <property type="term" value="F:serine-type endopeptidase inhibitor activity"/>
    <property type="evidence" value="ECO:0007669"/>
    <property type="project" value="InterPro"/>
</dbReference>
<dbReference type="GO" id="GO:0005615">
    <property type="term" value="C:extracellular space"/>
    <property type="evidence" value="ECO:0007669"/>
    <property type="project" value="InterPro"/>
</dbReference>
<dbReference type="Gene3D" id="3.30.497.10">
    <property type="entry name" value="Antithrombin, subunit I, domain 2"/>
    <property type="match status" value="1"/>
</dbReference>
<dbReference type="Pfam" id="PF00079">
    <property type="entry name" value="Serpin"/>
    <property type="match status" value="1"/>
</dbReference>
<dbReference type="KEGG" id="ath:AT1G63280"/>
<dbReference type="InterPro" id="IPR023796">
    <property type="entry name" value="Serpin_dom"/>
</dbReference>
<dbReference type="OMA" id="AWENKFD"/>
<organism evidence="6 7">
    <name type="scientific">Arabidopsis thaliana</name>
    <name type="common">Mouse-ear cress</name>
    <dbReference type="NCBI Taxonomy" id="3702"/>
    <lineage>
        <taxon>Eukaryota</taxon>
        <taxon>Viridiplantae</taxon>
        <taxon>Streptophyta</taxon>
        <taxon>Embryophyta</taxon>
        <taxon>Tracheophyta</taxon>
        <taxon>Spermatophyta</taxon>
        <taxon>Magnoliopsida</taxon>
        <taxon>eudicotyledons</taxon>
        <taxon>Gunneridae</taxon>
        <taxon>Pentapetalae</taxon>
        <taxon>rosids</taxon>
        <taxon>malvids</taxon>
        <taxon>Brassicales</taxon>
        <taxon>Brassicaceae</taxon>
        <taxon>Camelineae</taxon>
        <taxon>Arabidopsis</taxon>
    </lineage>
</organism>
<evidence type="ECO:0000313" key="4">
    <source>
        <dbReference type="EMBL" id="CAA0310182.1"/>
    </source>
</evidence>
<dbReference type="PANTHER" id="PTHR11461">
    <property type="entry name" value="SERINE PROTEASE INHIBITOR, SERPIN"/>
    <property type="match status" value="1"/>
</dbReference>
<dbReference type="Proteomes" id="UP000426265">
    <property type="component" value="Unassembled WGS sequence"/>
</dbReference>
<evidence type="ECO:0000256" key="1">
    <source>
        <dbReference type="ARBA" id="ARBA00009500"/>
    </source>
</evidence>
<dbReference type="AlphaFoldDB" id="A0A654EQQ1"/>
<evidence type="ECO:0000313" key="3">
    <source>
        <dbReference type="Araport" id="AT1G63280"/>
    </source>
</evidence>
<dbReference type="PANTHER" id="PTHR11461:SF211">
    <property type="entry name" value="GH10112P-RELATED"/>
    <property type="match status" value="1"/>
</dbReference>
<evidence type="ECO:0000313" key="6">
    <source>
        <dbReference type="EMBL" id="VYS49862.1"/>
    </source>
</evidence>
<feature type="domain" description="Serpin" evidence="2">
    <location>
        <begin position="11"/>
        <end position="120"/>
    </location>
</feature>
<dbReference type="EMBL" id="CACSHJ010000087">
    <property type="protein sequence ID" value="CAA0310182.1"/>
    <property type="molecule type" value="Genomic_DNA"/>
</dbReference>
<name>A0A654EQQ1_ARATH</name>
<dbReference type="EMBL" id="LR881466">
    <property type="protein sequence ID" value="CAD5316160.1"/>
    <property type="molecule type" value="Genomic_DNA"/>
</dbReference>
<dbReference type="InterPro" id="IPR042178">
    <property type="entry name" value="Serpin_sf_1"/>
</dbReference>
<dbReference type="EMBL" id="CACRSJ010000104">
    <property type="protein sequence ID" value="VYS49862.1"/>
    <property type="molecule type" value="Genomic_DNA"/>
</dbReference>
<evidence type="ECO:0000259" key="2">
    <source>
        <dbReference type="Pfam" id="PF00079"/>
    </source>
</evidence>
<dbReference type="Proteomes" id="UP000516314">
    <property type="component" value="Chromosome 1"/>
</dbReference>
<sequence>MVFGFVLKAVQVRQELNKWASDHTNGLIIDLLPRGSVKSETVQVYGNALYFKGAWENKFDKSSTKDNEFHQGKEVHVPFMRSYESQYIMACDGFKVLGLPYQQGLDDTKRKFSIYFYLPD</sequence>
<evidence type="ECO:0000313" key="7">
    <source>
        <dbReference type="Proteomes" id="UP000426265"/>
    </source>
</evidence>
<dbReference type="InterPro" id="IPR036186">
    <property type="entry name" value="Serpin_sf"/>
</dbReference>
<accession>A0A654EQQ1</accession>
<protein>
    <submittedName>
        <fullName evidence="5">(thale cress) hypothetical protein</fullName>
    </submittedName>
</protein>
<comment type="similarity">
    <text evidence="1">Belongs to the serpin family.</text>
</comment>
<gene>
    <name evidence="3" type="ordered locus">At1g63280</name>
    <name evidence="6" type="ORF">AN1_LOCUS5335</name>
    <name evidence="5" type="ORF">AT9943_LOCUS4495</name>
    <name evidence="4" type="ORF">C24_LOCUS5140</name>
</gene>
<dbReference type="FunFam" id="2.30.39.10:FF:000076">
    <property type="entry name" value="Serine protease inhibitor (SERPIN) family protein"/>
    <property type="match status" value="1"/>
</dbReference>
<dbReference type="SMR" id="A0A654EQQ1"/>
<dbReference type="InterPro" id="IPR042185">
    <property type="entry name" value="Serpin_sf_2"/>
</dbReference>
<reference evidence="5 9" key="2">
    <citation type="submission" date="2020-09" db="EMBL/GenBank/DDBJ databases">
        <authorList>
            <person name="Ashkenazy H."/>
        </authorList>
    </citation>
    <scope>NUCLEOTIDE SEQUENCE [LARGE SCALE GENOMIC DNA]</scope>
    <source>
        <strain evidence="9">cv. Cdm-0</strain>
    </source>
</reference>
<proteinExistence type="inferred from homology"/>